<dbReference type="SUPFAM" id="SSF53822">
    <property type="entry name" value="Periplasmic binding protein-like I"/>
    <property type="match status" value="1"/>
</dbReference>
<dbReference type="CDD" id="cd06267">
    <property type="entry name" value="PBP1_LacI_sugar_binding-like"/>
    <property type="match status" value="1"/>
</dbReference>
<organism evidence="5 6">
    <name type="scientific">Trueperella pyogenes</name>
    <dbReference type="NCBI Taxonomy" id="1661"/>
    <lineage>
        <taxon>Bacteria</taxon>
        <taxon>Bacillati</taxon>
        <taxon>Actinomycetota</taxon>
        <taxon>Actinomycetes</taxon>
        <taxon>Actinomycetales</taxon>
        <taxon>Actinomycetaceae</taxon>
        <taxon>Trueperella</taxon>
    </lineage>
</organism>
<reference evidence="5 6" key="1">
    <citation type="submission" date="2018-11" db="EMBL/GenBank/DDBJ databases">
        <title>Multidrug-resistant genes are associated with an 42-kb island TGI1 carrying a complex class 1 integron in a Trueperella pyogenes.</title>
        <authorList>
            <person name="Dong W."/>
        </authorList>
    </citation>
    <scope>NUCLEOTIDE SEQUENCE [LARGE SCALE GENOMIC DNA]</scope>
    <source>
        <strain evidence="5 6">TP4</strain>
    </source>
</reference>
<dbReference type="GO" id="GO:0003700">
    <property type="term" value="F:DNA-binding transcription factor activity"/>
    <property type="evidence" value="ECO:0007669"/>
    <property type="project" value="TreeGrafter"/>
</dbReference>
<sequence length="331" mass="36366">MKDVAEKAGVSQRTVSNVVRNYRHVSPYTRERVLKAIDEIGYRPNEAARRLRTGRTKLIALAVPDITWPYFSMLAQAIQDEATRAGLTLIVRETRGSANIERQVLQNFYMGSVDGLIISPIELSGRELRELELGIPVVLLGERIRDAGLLHLSIDNVSAAKKMMGHLIDGGAQSFWIVGDSDTMATRSAGRFRMEGFLATAEAHGFTSNSWRQLPASPWTMVNGYDTVAAYLGKEPLPDVIICMNDLLALGAQRACQEAGLRIPGDVMISGWDNIPFAAYSTPSITTISADISVIARKAVEGLQILFETPDVRLSDVTVGYELLVRESTSR</sequence>
<dbReference type="CDD" id="cd01392">
    <property type="entry name" value="HTH_LacI"/>
    <property type="match status" value="1"/>
</dbReference>
<proteinExistence type="predicted"/>
<accession>A0A3Q9GJB5</accession>
<dbReference type="EMBL" id="CP033905">
    <property type="protein sequence ID" value="AZR07907.1"/>
    <property type="molecule type" value="Genomic_DNA"/>
</dbReference>
<dbReference type="InterPro" id="IPR010982">
    <property type="entry name" value="Lambda_DNA-bd_dom_sf"/>
</dbReference>
<protein>
    <submittedName>
        <fullName evidence="5">LacI family transcriptional regulator</fullName>
    </submittedName>
</protein>
<dbReference type="SMART" id="SM00354">
    <property type="entry name" value="HTH_LACI"/>
    <property type="match status" value="1"/>
</dbReference>
<dbReference type="PANTHER" id="PTHR30146">
    <property type="entry name" value="LACI-RELATED TRANSCRIPTIONAL REPRESSOR"/>
    <property type="match status" value="1"/>
</dbReference>
<dbReference type="PROSITE" id="PS00356">
    <property type="entry name" value="HTH_LACI_1"/>
    <property type="match status" value="1"/>
</dbReference>
<keyword evidence="3" id="KW-0804">Transcription</keyword>
<dbReference type="Pfam" id="PF13377">
    <property type="entry name" value="Peripla_BP_3"/>
    <property type="match status" value="1"/>
</dbReference>
<dbReference type="PROSITE" id="PS50932">
    <property type="entry name" value="HTH_LACI_2"/>
    <property type="match status" value="1"/>
</dbReference>
<feature type="domain" description="HTH lacI-type" evidence="4">
    <location>
        <begin position="1"/>
        <end position="53"/>
    </location>
</feature>
<evidence type="ECO:0000259" key="4">
    <source>
        <dbReference type="PROSITE" id="PS50932"/>
    </source>
</evidence>
<dbReference type="Proteomes" id="UP000275951">
    <property type="component" value="Chromosome"/>
</dbReference>
<dbReference type="SUPFAM" id="SSF47413">
    <property type="entry name" value="lambda repressor-like DNA-binding domains"/>
    <property type="match status" value="1"/>
</dbReference>
<name>A0A3Q9GJB5_9ACTO</name>
<dbReference type="RefSeq" id="WP_108726917.1">
    <property type="nucleotide sequence ID" value="NZ_CP029001.1"/>
</dbReference>
<keyword evidence="2" id="KW-0238">DNA-binding</keyword>
<dbReference type="Pfam" id="PF00356">
    <property type="entry name" value="LacI"/>
    <property type="match status" value="1"/>
</dbReference>
<evidence type="ECO:0000313" key="6">
    <source>
        <dbReference type="Proteomes" id="UP000275951"/>
    </source>
</evidence>
<dbReference type="InterPro" id="IPR028082">
    <property type="entry name" value="Peripla_BP_I"/>
</dbReference>
<evidence type="ECO:0000256" key="2">
    <source>
        <dbReference type="ARBA" id="ARBA00023125"/>
    </source>
</evidence>
<dbReference type="AlphaFoldDB" id="A0A3Q9GJB5"/>
<evidence type="ECO:0000313" key="5">
    <source>
        <dbReference type="EMBL" id="AZR07907.1"/>
    </source>
</evidence>
<evidence type="ECO:0000256" key="3">
    <source>
        <dbReference type="ARBA" id="ARBA00023163"/>
    </source>
</evidence>
<dbReference type="Gene3D" id="3.40.50.2300">
    <property type="match status" value="2"/>
</dbReference>
<gene>
    <name evidence="5" type="ORF">EBQ10_09000</name>
</gene>
<dbReference type="InterPro" id="IPR046335">
    <property type="entry name" value="LacI/GalR-like_sensor"/>
</dbReference>
<dbReference type="Gene3D" id="1.10.260.40">
    <property type="entry name" value="lambda repressor-like DNA-binding domains"/>
    <property type="match status" value="1"/>
</dbReference>
<evidence type="ECO:0000256" key="1">
    <source>
        <dbReference type="ARBA" id="ARBA00023015"/>
    </source>
</evidence>
<dbReference type="GO" id="GO:0000976">
    <property type="term" value="F:transcription cis-regulatory region binding"/>
    <property type="evidence" value="ECO:0007669"/>
    <property type="project" value="TreeGrafter"/>
</dbReference>
<dbReference type="InterPro" id="IPR000843">
    <property type="entry name" value="HTH_LacI"/>
</dbReference>
<dbReference type="PANTHER" id="PTHR30146:SF109">
    <property type="entry name" value="HTH-TYPE TRANSCRIPTIONAL REGULATOR GALS"/>
    <property type="match status" value="1"/>
</dbReference>
<keyword evidence="1" id="KW-0805">Transcription regulation</keyword>